<name>A0A4V2SXL3_9BACL</name>
<protein>
    <submittedName>
        <fullName evidence="7">YD repeat-containing protein</fullName>
    </submittedName>
</protein>
<dbReference type="PANTHER" id="PTHR32305:SF15">
    <property type="entry name" value="PROTEIN RHSA-RELATED"/>
    <property type="match status" value="1"/>
</dbReference>
<dbReference type="InterPro" id="IPR031325">
    <property type="entry name" value="RHS_repeat"/>
</dbReference>
<dbReference type="InterPro" id="IPR050708">
    <property type="entry name" value="T6SS_VgrG/RHS"/>
</dbReference>
<dbReference type="PANTHER" id="PTHR32305">
    <property type="match status" value="1"/>
</dbReference>
<dbReference type="Gene3D" id="2.180.10.10">
    <property type="entry name" value="RHS repeat-associated core"/>
    <property type="match status" value="3"/>
</dbReference>
<comment type="caution">
    <text evidence="7">The sequence shown here is derived from an EMBL/GenBank/DDBJ whole genome shotgun (WGS) entry which is preliminary data.</text>
</comment>
<dbReference type="InterPro" id="IPR013783">
    <property type="entry name" value="Ig-like_fold"/>
</dbReference>
<evidence type="ECO:0000259" key="6">
    <source>
        <dbReference type="Pfam" id="PF24517"/>
    </source>
</evidence>
<dbReference type="NCBIfam" id="NF033679">
    <property type="entry name" value="DNRLRE_dom"/>
    <property type="match status" value="1"/>
</dbReference>
<comment type="subcellular location">
    <subcellularLocation>
        <location evidence="1">Secreted</location>
    </subcellularLocation>
</comment>
<dbReference type="InterPro" id="IPR055372">
    <property type="entry name" value="CBM96"/>
</dbReference>
<gene>
    <name evidence="7" type="ORF">EDD57_12333</name>
</gene>
<proteinExistence type="predicted"/>
<dbReference type="Gene3D" id="2.60.120.970">
    <property type="match status" value="1"/>
</dbReference>
<keyword evidence="2" id="KW-0964">Secreted</keyword>
<evidence type="ECO:0000313" key="7">
    <source>
        <dbReference type="EMBL" id="TCP66496.1"/>
    </source>
</evidence>
<keyword evidence="8" id="KW-1185">Reference proteome</keyword>
<dbReference type="GO" id="GO:0005576">
    <property type="term" value="C:extracellular region"/>
    <property type="evidence" value="ECO:0007669"/>
    <property type="project" value="UniProtKB-SubCell"/>
</dbReference>
<dbReference type="RefSeq" id="WP_131849051.1">
    <property type="nucleotide sequence ID" value="NZ_SLXV01000023.1"/>
</dbReference>
<dbReference type="Gene3D" id="2.60.40.10">
    <property type="entry name" value="Immunoglobulins"/>
    <property type="match status" value="1"/>
</dbReference>
<evidence type="ECO:0000313" key="8">
    <source>
        <dbReference type="Proteomes" id="UP000294746"/>
    </source>
</evidence>
<feature type="domain" description="Carbohydrate-binding module family 96" evidence="6">
    <location>
        <begin position="203"/>
        <end position="377"/>
    </location>
</feature>
<feature type="signal peptide" evidence="5">
    <location>
        <begin position="1"/>
        <end position="28"/>
    </location>
</feature>
<dbReference type="EMBL" id="SLXV01000023">
    <property type="protein sequence ID" value="TCP66496.1"/>
    <property type="molecule type" value="Genomic_DNA"/>
</dbReference>
<evidence type="ECO:0000256" key="4">
    <source>
        <dbReference type="SAM" id="MobiDB-lite"/>
    </source>
</evidence>
<dbReference type="Pfam" id="PF05593">
    <property type="entry name" value="RHS_repeat"/>
    <property type="match status" value="2"/>
</dbReference>
<evidence type="ECO:0000256" key="1">
    <source>
        <dbReference type="ARBA" id="ARBA00004613"/>
    </source>
</evidence>
<dbReference type="OrthoDB" id="41445at2"/>
<dbReference type="Pfam" id="PF24517">
    <property type="entry name" value="CBM96"/>
    <property type="match status" value="1"/>
</dbReference>
<keyword evidence="3 5" id="KW-0732">Signal</keyword>
<feature type="chain" id="PRO_5020855349" evidence="5">
    <location>
        <begin position="29"/>
        <end position="1361"/>
    </location>
</feature>
<reference evidence="7 8" key="1">
    <citation type="submission" date="2019-03" db="EMBL/GenBank/DDBJ databases">
        <title>Genomic Encyclopedia of Type Strains, Phase IV (KMG-IV): sequencing the most valuable type-strain genomes for metagenomic binning, comparative biology and taxonomic classification.</title>
        <authorList>
            <person name="Goeker M."/>
        </authorList>
    </citation>
    <scope>NUCLEOTIDE SEQUENCE [LARGE SCALE GENOMIC DNA]</scope>
    <source>
        <strain evidence="7 8">DSM 46831</strain>
    </source>
</reference>
<evidence type="ECO:0000256" key="2">
    <source>
        <dbReference type="ARBA" id="ARBA00022525"/>
    </source>
</evidence>
<organism evidence="7 8">
    <name type="scientific">Baia soyae</name>
    <dbReference type="NCBI Taxonomy" id="1544746"/>
    <lineage>
        <taxon>Bacteria</taxon>
        <taxon>Bacillati</taxon>
        <taxon>Bacillota</taxon>
        <taxon>Bacilli</taxon>
        <taxon>Bacillales</taxon>
        <taxon>Thermoactinomycetaceae</taxon>
        <taxon>Baia</taxon>
    </lineage>
</organism>
<dbReference type="Proteomes" id="UP000294746">
    <property type="component" value="Unassembled WGS sequence"/>
</dbReference>
<accession>A0A4V2SXL3</accession>
<dbReference type="InterPro" id="IPR006530">
    <property type="entry name" value="YD"/>
</dbReference>
<dbReference type="NCBIfam" id="TIGR01643">
    <property type="entry name" value="YD_repeat_2x"/>
    <property type="match status" value="4"/>
</dbReference>
<evidence type="ECO:0000256" key="5">
    <source>
        <dbReference type="SAM" id="SignalP"/>
    </source>
</evidence>
<feature type="region of interest" description="Disordered" evidence="4">
    <location>
        <begin position="206"/>
        <end position="225"/>
    </location>
</feature>
<feature type="compositionally biased region" description="Polar residues" evidence="4">
    <location>
        <begin position="206"/>
        <end position="220"/>
    </location>
</feature>
<sequence>MSKTIKFITSMTVVIFLWTSIQPLPAYAADMASNAYYAWKSQQPYSMEKDSAPSSNALLALHTKTSGEKQTKQVKPASILKDQVITDKEPVVTLQEPTKIHGDGAELSWSKYTGSGFVEYQIHRSLKPDFTPDSSTLLAPIDGVNQLQFRDTTAEPTPAVSPHPIGRTYYYIVAVKTSEQKIFPSKAQKTQLPKAGFTQQVIQKAEDTTLSSEKPTSNLDQLDGKPWISAGNNRATYGITRGVLKFDLSELPKGAKISKSQLALINVEHEISSEVPTKYDVYALSKAFTEAATWNSPWSQPGGDYEAGSLGSTGASYTQKWHIWDTTPAVQAWVSGTKTNHGFLLKHQHESGTVKENTSFLSSESPETSLRPKLIVTYTNKSAENSYYAPGTPSHMITSSEYLVDVTLTNTTDQKWSGSTDKLSYHWIDPDGKEVTNAKLESPLRPVDADGLEAPNAIDVNPGETIKVRAKVKAPELLGNQQRQDYQLRWDFLKNGKWLSQDANPVATLEQKVAVEKKGDLKGLGHSATHITDVASNDSQVGVNVNQGNVTFFYKPYSNPSRGFNTYAQLNYNSLSTSDSGLGKGWSLGVGSFVDVLAPATDVVKVNKDDEVVSGSVIVVDEEGESHQFTWNPSKKKFDPPKDLNISLQYLGGKDKRKKWVFTEQSRDQYYVDEHGYTSEVVDQNGNKLSLEYEERKVNNKPAQLLRRIKDSMNRETLQITYNEQNKIQSIDDIAGRRMEFLYDKQNRLTKIIDGIDRDKSYDLTRLETYQFEYHPTLTSLITKVTDSRGNPTSFDYHTSGDLANKVSKMTNRANENIFISYNANQRVVTDANKDRHTEYYFDGRGRKTQQTVTAKAKSITTKYEYDNDDNMIRLEEPNGAVTTWTYNEHKQPLTKMDAENNALSDASARKSTRYEYQMGMDGRVSELVKEISPEGREIRYTYDANGNMLTKQNGFGFGTTYEYGDGGLVKSTTNANGHTTFMSDYDPNGLAKEIKDAKGNVTYFTYGPRGETLTSTNPKGKRTTMTYDIYERLHTTKLPKDLEKDQYITITAPEYDQNGNIIKETAPNGAETYFDYDAMDRMIEAKLPSDSDTKTPRVKKFQYNNVGKLIKETDPNGSLTKDDDKDYTTTYEYDDFNQLTTVTNSLGNKISYEYDDVGNQIKVTLPEGINSQADDKDHTLRTEYDKNHRVVREIDAKDQYTHATYDSDGLVTRLKDKEGNHHYNYYDKRGMLTETRSPFGGKERITKYEYDPIGNLRKVETPRGVATPTKGDFTHEKVYDELNRVTEVIYPHDGKQLQRDSMTYKYDELGNVVEVSTPPSYGQVDRINSKMQYFDNGQLKSMEDPFGIKTEYQYNGATRF</sequence>
<evidence type="ECO:0000256" key="3">
    <source>
        <dbReference type="ARBA" id="ARBA00022729"/>
    </source>
</evidence>